<evidence type="ECO:0008006" key="3">
    <source>
        <dbReference type="Google" id="ProtNLM"/>
    </source>
</evidence>
<gene>
    <name evidence="1" type="ORF">AC094_29330</name>
</gene>
<evidence type="ECO:0000313" key="2">
    <source>
        <dbReference type="Proteomes" id="UP000093197"/>
    </source>
</evidence>
<dbReference type="EMBL" id="LIDT01000030">
    <property type="protein sequence ID" value="OCR30584.1"/>
    <property type="molecule type" value="Genomic_DNA"/>
</dbReference>
<evidence type="ECO:0000313" key="1">
    <source>
        <dbReference type="EMBL" id="OCR30584.1"/>
    </source>
</evidence>
<organism evidence="1 2">
    <name type="scientific">Bacteroides fragilis</name>
    <dbReference type="NCBI Taxonomy" id="817"/>
    <lineage>
        <taxon>Bacteria</taxon>
        <taxon>Pseudomonadati</taxon>
        <taxon>Bacteroidota</taxon>
        <taxon>Bacteroidia</taxon>
        <taxon>Bacteroidales</taxon>
        <taxon>Bacteroidaceae</taxon>
        <taxon>Bacteroides</taxon>
    </lineage>
</organism>
<dbReference type="AlphaFoldDB" id="A0A853PT19"/>
<comment type="caution">
    <text evidence="1">The sequence shown here is derived from an EMBL/GenBank/DDBJ whole genome shotgun (WGS) entry which is preliminary data.</text>
</comment>
<proteinExistence type="predicted"/>
<accession>A0A853PT19</accession>
<dbReference type="RefSeq" id="WP_032579530.1">
    <property type="nucleotide sequence ID" value="NZ_LIDT01000030.1"/>
</dbReference>
<reference evidence="1 2" key="1">
    <citation type="journal article" date="2016" name="PLoS ONE">
        <title>Genomic Diversity of Enterotoxigenic Strains of Bacteroides fragilis.</title>
        <authorList>
            <person name="Pierce J.V."/>
            <person name="Bernstein H.D."/>
        </authorList>
    </citation>
    <scope>NUCLEOTIDE SEQUENCE [LARGE SCALE GENOMIC DNA]</scope>
    <source>
        <strain evidence="1 2">20793-3</strain>
    </source>
</reference>
<sequence length="307" mass="33390">MAEMYDITGISYQASRQPEWFTKALFTGKIVEGNYVRILPNVKKSTYLNMLDLDGNVLQKSNHDCGWNPTAALKLSEALATVTDYKIQLEDCIEKFESTWLVDKMKAGANVDELPATLGEASLDIVGKSVNADIERMLFGGDATNDNEFDGFVKILNDATDSIKVSGSTLTKANIINELEKVFIAIPEAVLQQGEDAIKIFVSYNSYRALKMALANVDSQVIAAAFTVDGGTIRYLGVEIVPAVGITNGQMVAANVDNLIMLTDLVSDFANIELGTFPKPNENRLWVKGALKVGVAIAYPSEAVLYA</sequence>
<protein>
    <recommendedName>
        <fullName evidence="3">Major capsid protein</fullName>
    </recommendedName>
</protein>
<dbReference type="Proteomes" id="UP000093197">
    <property type="component" value="Unassembled WGS sequence"/>
</dbReference>
<name>A0A853PT19_BACFG</name>